<evidence type="ECO:0000313" key="2">
    <source>
        <dbReference type="EMBL" id="BDU62962.1"/>
    </source>
</evidence>
<dbReference type="GO" id="GO:0070475">
    <property type="term" value="P:rRNA base methylation"/>
    <property type="evidence" value="ECO:0007669"/>
    <property type="project" value="TreeGrafter"/>
</dbReference>
<accession>A0AAN0KKL8</accession>
<gene>
    <name evidence="2" type="ORF">BOFE_05020</name>
</gene>
<reference evidence="2 3" key="1">
    <citation type="submission" date="2022-11" db="EMBL/GenBank/DDBJ databases">
        <title>Genome sequence of clinical isolate of the human pathogenic Borrelia fainii.</title>
        <authorList>
            <person name="Itokawa K."/>
            <person name="Sato K."/>
            <person name="Qiu Y."/>
        </authorList>
    </citation>
    <scope>NUCLEOTIDE SEQUENCE [LARGE SCALE GENOMIC DNA]</scope>
    <source>
        <strain evidence="2 3">Qtaro</strain>
    </source>
</reference>
<proteinExistence type="predicted"/>
<name>A0AAN0KKL8_9SPIR</name>
<dbReference type="AlphaFoldDB" id="A0AAN0KKL8"/>
<dbReference type="GO" id="GO:0005737">
    <property type="term" value="C:cytoplasm"/>
    <property type="evidence" value="ECO:0007669"/>
    <property type="project" value="UniProtKB-SubCell"/>
</dbReference>
<keyword evidence="1" id="KW-1133">Transmembrane helix</keyword>
<evidence type="ECO:0000313" key="3">
    <source>
        <dbReference type="Proteomes" id="UP001317516"/>
    </source>
</evidence>
<keyword evidence="3" id="KW-1185">Reference proteome</keyword>
<evidence type="ECO:0000256" key="1">
    <source>
        <dbReference type="SAM" id="Phobius"/>
    </source>
</evidence>
<keyword evidence="1" id="KW-0472">Membrane</keyword>
<keyword evidence="1" id="KW-0812">Transmembrane</keyword>
<dbReference type="EMBL" id="AP027070">
    <property type="protein sequence ID" value="BDU62962.1"/>
    <property type="molecule type" value="Genomic_DNA"/>
</dbReference>
<dbReference type="Proteomes" id="UP001317516">
    <property type="component" value="Chromosome"/>
</dbReference>
<sequence length="75" mass="8723">MMNAIINLIEELFINIVFSANPYSANNINILATVCKTRTRPVIILFVFELFVFNIILKYYIMKIKSSFIYVGIIQ</sequence>
<organism evidence="2 3">
    <name type="scientific">Candidatus Borrelia fainii</name>
    <dbReference type="NCBI Taxonomy" id="2518322"/>
    <lineage>
        <taxon>Bacteria</taxon>
        <taxon>Pseudomonadati</taxon>
        <taxon>Spirochaetota</taxon>
        <taxon>Spirochaetia</taxon>
        <taxon>Spirochaetales</taxon>
        <taxon>Borreliaceae</taxon>
        <taxon>Borrelia</taxon>
    </lineage>
</organism>
<dbReference type="KEGG" id="parl:PEC302110_05010"/>
<dbReference type="GO" id="GO:0070042">
    <property type="term" value="F:rRNA (uridine-N3-)-methyltransferase activity"/>
    <property type="evidence" value="ECO:0007669"/>
    <property type="project" value="TreeGrafter"/>
</dbReference>
<protein>
    <submittedName>
        <fullName evidence="2">Uncharacterized protein</fullName>
    </submittedName>
</protein>
<feature type="transmembrane region" description="Helical" evidence="1">
    <location>
        <begin position="42"/>
        <end position="61"/>
    </location>
</feature>